<evidence type="ECO:0000256" key="3">
    <source>
        <dbReference type="ARBA" id="ARBA00022692"/>
    </source>
</evidence>
<keyword evidence="3 6" id="KW-0812">Transmembrane</keyword>
<dbReference type="Pfam" id="PF01545">
    <property type="entry name" value="Cation_efflux"/>
    <property type="match status" value="1"/>
</dbReference>
<sequence length="326" mass="34724">MKSVVAALAANLGIAIAKFAAFLITGSASMLAEAVHSVADTGNEVLLLVGHGRSRRARTTEHPFGFGRERYFYAFVVAVMLFTVGAVFSLYDGIHKIINPGHLESPIVAYVVLGFSAVLESLSLRTAIGEANTARQAGHGWRQFVHLTKVPELPVVLLEDSAALTGLGFAFLGVLLSQLTGDTRWDGAGSVAVGLLLGCAAFIVGYETKSLLIGESASPETSAQIVAAVESGPEKFRVIHLRTSHIGPETLLVTAKIGVPAEITARELTAGINATEERIRAAVPIAELIYLEPDLYHPEEADASDPSVAIVSESRRRFRLRASRRS</sequence>
<dbReference type="AlphaFoldDB" id="A0A6P2C6Q0"/>
<evidence type="ECO:0000256" key="2">
    <source>
        <dbReference type="ARBA" id="ARBA00022448"/>
    </source>
</evidence>
<dbReference type="InterPro" id="IPR027469">
    <property type="entry name" value="Cation_efflux_TMD_sf"/>
</dbReference>
<keyword evidence="2" id="KW-0813">Transport</keyword>
<dbReference type="InterPro" id="IPR002524">
    <property type="entry name" value="Cation_efflux"/>
</dbReference>
<evidence type="ECO:0000313" key="9">
    <source>
        <dbReference type="Proteomes" id="UP000460272"/>
    </source>
</evidence>
<dbReference type="EMBL" id="RPFW01000001">
    <property type="protein sequence ID" value="TVZ07084.1"/>
    <property type="molecule type" value="Genomic_DNA"/>
</dbReference>
<evidence type="ECO:0000256" key="5">
    <source>
        <dbReference type="ARBA" id="ARBA00023136"/>
    </source>
</evidence>
<dbReference type="PANTHER" id="PTHR13414">
    <property type="entry name" value="HUEL-CATION TRANSPORTER"/>
    <property type="match status" value="1"/>
</dbReference>
<dbReference type="SUPFAM" id="SSF160240">
    <property type="entry name" value="Cation efflux protein cytoplasmic domain-like"/>
    <property type="match status" value="1"/>
</dbReference>
<protein>
    <submittedName>
        <fullName evidence="8">Cation diffusion facilitator family transporter</fullName>
    </submittedName>
</protein>
<dbReference type="Gene3D" id="3.30.70.1350">
    <property type="entry name" value="Cation efflux protein, cytoplasmic domain"/>
    <property type="match status" value="1"/>
</dbReference>
<dbReference type="RefSeq" id="WP_145851839.1">
    <property type="nucleotide sequence ID" value="NZ_RPFW01000001.1"/>
</dbReference>
<evidence type="ECO:0000259" key="7">
    <source>
        <dbReference type="Pfam" id="PF01545"/>
    </source>
</evidence>
<accession>A0A6P2C6Q0</accession>
<comment type="caution">
    <text evidence="8">The sequence shown here is derived from an EMBL/GenBank/DDBJ whole genome shotgun (WGS) entry which is preliminary data.</text>
</comment>
<dbReference type="GO" id="GO:0008324">
    <property type="term" value="F:monoatomic cation transmembrane transporter activity"/>
    <property type="evidence" value="ECO:0007669"/>
    <property type="project" value="InterPro"/>
</dbReference>
<organism evidence="8 9">
    <name type="scientific">Trebonia kvetii</name>
    <dbReference type="NCBI Taxonomy" id="2480626"/>
    <lineage>
        <taxon>Bacteria</taxon>
        <taxon>Bacillati</taxon>
        <taxon>Actinomycetota</taxon>
        <taxon>Actinomycetes</taxon>
        <taxon>Streptosporangiales</taxon>
        <taxon>Treboniaceae</taxon>
        <taxon>Trebonia</taxon>
    </lineage>
</organism>
<keyword evidence="5 6" id="KW-0472">Membrane</keyword>
<dbReference type="SUPFAM" id="SSF161111">
    <property type="entry name" value="Cation efflux protein transmembrane domain-like"/>
    <property type="match status" value="1"/>
</dbReference>
<dbReference type="Proteomes" id="UP000460272">
    <property type="component" value="Unassembled WGS sequence"/>
</dbReference>
<feature type="transmembrane region" description="Helical" evidence="6">
    <location>
        <begin position="188"/>
        <end position="206"/>
    </location>
</feature>
<keyword evidence="4 6" id="KW-1133">Transmembrane helix</keyword>
<dbReference type="PANTHER" id="PTHR13414:SF9">
    <property type="entry name" value="PROTON-COUPLED ZINC ANTIPORTER SLC30A9, MITOCHONDRIAL"/>
    <property type="match status" value="1"/>
</dbReference>
<proteinExistence type="predicted"/>
<keyword evidence="9" id="KW-1185">Reference proteome</keyword>
<dbReference type="OrthoDB" id="9806522at2"/>
<evidence type="ECO:0000313" key="8">
    <source>
        <dbReference type="EMBL" id="TVZ07084.1"/>
    </source>
</evidence>
<feature type="transmembrane region" description="Helical" evidence="6">
    <location>
        <begin position="155"/>
        <end position="176"/>
    </location>
</feature>
<dbReference type="InterPro" id="IPR040177">
    <property type="entry name" value="SLC30A9"/>
</dbReference>
<comment type="subcellular location">
    <subcellularLocation>
        <location evidence="1">Membrane</location>
        <topology evidence="1">Multi-pass membrane protein</topology>
    </subcellularLocation>
</comment>
<dbReference type="InterPro" id="IPR058533">
    <property type="entry name" value="Cation_efflux_TM"/>
</dbReference>
<dbReference type="InterPro" id="IPR036837">
    <property type="entry name" value="Cation_efflux_CTD_sf"/>
</dbReference>
<evidence type="ECO:0000256" key="6">
    <source>
        <dbReference type="SAM" id="Phobius"/>
    </source>
</evidence>
<name>A0A6P2C6Q0_9ACTN</name>
<dbReference type="GO" id="GO:0016020">
    <property type="term" value="C:membrane"/>
    <property type="evidence" value="ECO:0007669"/>
    <property type="project" value="UniProtKB-SubCell"/>
</dbReference>
<feature type="domain" description="Cation efflux protein transmembrane" evidence="7">
    <location>
        <begin position="4"/>
        <end position="212"/>
    </location>
</feature>
<dbReference type="NCBIfam" id="TIGR01297">
    <property type="entry name" value="CDF"/>
    <property type="match status" value="1"/>
</dbReference>
<gene>
    <name evidence="8" type="ORF">EAS64_07135</name>
</gene>
<evidence type="ECO:0000256" key="4">
    <source>
        <dbReference type="ARBA" id="ARBA00022989"/>
    </source>
</evidence>
<feature type="transmembrane region" description="Helical" evidence="6">
    <location>
        <begin position="71"/>
        <end position="91"/>
    </location>
</feature>
<reference evidence="8 9" key="1">
    <citation type="submission" date="2018-11" db="EMBL/GenBank/DDBJ databases">
        <title>Trebonia kvetii gen.nov., sp.nov., a novel acidophilic actinobacterium, and proposal of the new actinobacterial family Treboniaceae fam. nov.</title>
        <authorList>
            <person name="Rapoport D."/>
            <person name="Sagova-Mareckova M."/>
            <person name="Sedlacek I."/>
            <person name="Provaznik J."/>
            <person name="Kralova S."/>
            <person name="Pavlinic D."/>
            <person name="Benes V."/>
            <person name="Kopecky J."/>
        </authorList>
    </citation>
    <scope>NUCLEOTIDE SEQUENCE [LARGE SCALE GENOMIC DNA]</scope>
    <source>
        <strain evidence="8 9">15Tr583</strain>
    </source>
</reference>
<evidence type="ECO:0000256" key="1">
    <source>
        <dbReference type="ARBA" id="ARBA00004141"/>
    </source>
</evidence>
<dbReference type="GO" id="GO:0006829">
    <property type="term" value="P:zinc ion transport"/>
    <property type="evidence" value="ECO:0007669"/>
    <property type="project" value="InterPro"/>
</dbReference>
<dbReference type="Gene3D" id="1.20.1510.10">
    <property type="entry name" value="Cation efflux protein transmembrane domain"/>
    <property type="match status" value="1"/>
</dbReference>
<feature type="transmembrane region" description="Helical" evidence="6">
    <location>
        <begin position="103"/>
        <end position="119"/>
    </location>
</feature>